<sequence>MNSKEIIGMKIIDKNAKDVAKIAEISFDTKTYGITKIIASTGNPISKKFYEIDPKNILALGDYLLIDTTVEELSQNKLDKIPESTGTNIKINESVGKTVIDADGNVAGKIANIDINFDNLEVENVTLAKSSSFGKPKDIYTLSKEDIERFGDYVITNKKIPNSEKVDEESEKTEEKTVDIE</sequence>
<accession>A0A328PY86</accession>
<proteinExistence type="predicted"/>
<dbReference type="OMA" id="SEFIGMK"/>
<feature type="region of interest" description="Disordered" evidence="1">
    <location>
        <begin position="161"/>
        <end position="181"/>
    </location>
</feature>
<comment type="caution">
    <text evidence="3">The sequence shown here is derived from an EMBL/GenBank/DDBJ whole genome shotgun (WGS) entry which is preliminary data.</text>
</comment>
<reference evidence="3 4" key="1">
    <citation type="submission" date="2017-05" db="EMBL/GenBank/DDBJ databases">
        <title>Host range expansion of the Methanosphaera genus to humans and monogastric animals involves recent and extensive reduction in genome content.</title>
        <authorList>
            <person name="Hoedt E.C."/>
            <person name="Volmer J.G."/>
            <person name="Parks D.H."/>
            <person name="Rosewarne C.P."/>
            <person name="Denman S.E."/>
            <person name="Mcsweeney C.S."/>
            <person name="O Cuiv P."/>
            <person name="Hugenholtz P."/>
            <person name="Tyson G.W."/>
            <person name="Morrison M."/>
        </authorList>
    </citation>
    <scope>NUCLEOTIDE SEQUENCE [LARGE SCALE GENOMIC DNA]</scope>
    <source>
        <strain evidence="3 4">PA5</strain>
    </source>
</reference>
<protein>
    <recommendedName>
        <fullName evidence="2">PRC-barrel domain-containing protein</fullName>
    </recommendedName>
</protein>
<feature type="domain" description="PRC-barrel" evidence="2">
    <location>
        <begin position="3"/>
        <end position="72"/>
    </location>
</feature>
<dbReference type="EMBL" id="NGJK01000065">
    <property type="protein sequence ID" value="RAP02892.1"/>
    <property type="molecule type" value="Genomic_DNA"/>
</dbReference>
<dbReference type="InterPro" id="IPR011033">
    <property type="entry name" value="PRC_barrel-like_sf"/>
</dbReference>
<name>A0A328PY86_9EURY</name>
<dbReference type="SUPFAM" id="SSF50346">
    <property type="entry name" value="PRC-barrel domain"/>
    <property type="match status" value="2"/>
</dbReference>
<evidence type="ECO:0000313" key="3">
    <source>
        <dbReference type="EMBL" id="RAP02892.1"/>
    </source>
</evidence>
<dbReference type="AlphaFoldDB" id="A0A328PY86"/>
<dbReference type="RefSeq" id="WP_011406620.1">
    <property type="nucleotide sequence ID" value="NZ_CATZNA010000150.1"/>
</dbReference>
<dbReference type="GeneID" id="3854989"/>
<dbReference type="Gene3D" id="2.30.30.240">
    <property type="entry name" value="PRC-barrel domain"/>
    <property type="match status" value="2"/>
</dbReference>
<organism evidence="3 4">
    <name type="scientific">Methanosphaera stadtmanae</name>
    <dbReference type="NCBI Taxonomy" id="2317"/>
    <lineage>
        <taxon>Archaea</taxon>
        <taxon>Methanobacteriati</taxon>
        <taxon>Methanobacteriota</taxon>
        <taxon>Methanomada group</taxon>
        <taxon>Methanobacteria</taxon>
        <taxon>Methanobacteriales</taxon>
        <taxon>Methanobacteriaceae</taxon>
        <taxon>Methanosphaera</taxon>
    </lineage>
</organism>
<evidence type="ECO:0000259" key="2">
    <source>
        <dbReference type="Pfam" id="PF05239"/>
    </source>
</evidence>
<evidence type="ECO:0000256" key="1">
    <source>
        <dbReference type="SAM" id="MobiDB-lite"/>
    </source>
</evidence>
<evidence type="ECO:0000313" key="4">
    <source>
        <dbReference type="Proteomes" id="UP000248557"/>
    </source>
</evidence>
<dbReference type="InterPro" id="IPR027275">
    <property type="entry name" value="PRC-brl_dom"/>
</dbReference>
<gene>
    <name evidence="3" type="ORF">CA615_05120</name>
</gene>
<dbReference type="Pfam" id="PF05239">
    <property type="entry name" value="PRC"/>
    <property type="match status" value="1"/>
</dbReference>
<dbReference type="Proteomes" id="UP000248557">
    <property type="component" value="Unassembled WGS sequence"/>
</dbReference>